<sequence>MYISAVRKHLAIMPTLVIDAIISGNKTVETRFSKHKIVPFGFVSVGDLVYLKPPGEEVIGQFRVKKVFYFSGLEKQDIEHIFAEYGGRFLIGDDSFDKRYRKEKLESKFATLIFIKDPERFLTSPIRIQKSDKRGWVVID</sequence>
<dbReference type="EMBL" id="MFDO01000016">
    <property type="protein sequence ID" value="OGE65587.1"/>
    <property type="molecule type" value="Genomic_DNA"/>
</dbReference>
<reference evidence="1 2" key="1">
    <citation type="journal article" date="2016" name="Nat. Commun.">
        <title>Thousands of microbial genomes shed light on interconnected biogeochemical processes in an aquifer system.</title>
        <authorList>
            <person name="Anantharaman K."/>
            <person name="Brown C.T."/>
            <person name="Hug L.A."/>
            <person name="Sharon I."/>
            <person name="Castelle C.J."/>
            <person name="Probst A.J."/>
            <person name="Thomas B.C."/>
            <person name="Singh A."/>
            <person name="Wilkins M.J."/>
            <person name="Karaoz U."/>
            <person name="Brodie E.L."/>
            <person name="Williams K.H."/>
            <person name="Hubbard S.S."/>
            <person name="Banfield J.F."/>
        </authorList>
    </citation>
    <scope>NUCLEOTIDE SEQUENCE [LARGE SCALE GENOMIC DNA]</scope>
</reference>
<accession>A0A1F5MJM6</accession>
<name>A0A1F5MJM6_9BACT</name>
<proteinExistence type="predicted"/>
<evidence type="ECO:0008006" key="3">
    <source>
        <dbReference type="Google" id="ProtNLM"/>
    </source>
</evidence>
<evidence type="ECO:0000313" key="2">
    <source>
        <dbReference type="Proteomes" id="UP000178017"/>
    </source>
</evidence>
<dbReference type="AlphaFoldDB" id="A0A1F5MJM6"/>
<evidence type="ECO:0000313" key="1">
    <source>
        <dbReference type="EMBL" id="OGE65587.1"/>
    </source>
</evidence>
<comment type="caution">
    <text evidence="1">The sequence shown here is derived from an EMBL/GenBank/DDBJ whole genome shotgun (WGS) entry which is preliminary data.</text>
</comment>
<protein>
    <recommendedName>
        <fullName evidence="3">ASCH domain-containing protein</fullName>
    </recommendedName>
</protein>
<organism evidence="1 2">
    <name type="scientific">Candidatus Daviesbacteria bacterium RIFCSPLOWO2_01_FULL_40_24</name>
    <dbReference type="NCBI Taxonomy" id="1797787"/>
    <lineage>
        <taxon>Bacteria</taxon>
        <taxon>Candidatus Daviesiibacteriota</taxon>
    </lineage>
</organism>
<gene>
    <name evidence="1" type="ORF">A3B49_02120</name>
</gene>
<dbReference type="Proteomes" id="UP000178017">
    <property type="component" value="Unassembled WGS sequence"/>
</dbReference>